<organism evidence="1 2">
    <name type="scientific">Thiorhodococcus minor</name>
    <dbReference type="NCBI Taxonomy" id="57489"/>
    <lineage>
        <taxon>Bacteria</taxon>
        <taxon>Pseudomonadati</taxon>
        <taxon>Pseudomonadota</taxon>
        <taxon>Gammaproteobacteria</taxon>
        <taxon>Chromatiales</taxon>
        <taxon>Chromatiaceae</taxon>
        <taxon>Thiorhodococcus</taxon>
    </lineage>
</organism>
<evidence type="ECO:0000313" key="1">
    <source>
        <dbReference type="EMBL" id="NEV64627.1"/>
    </source>
</evidence>
<reference evidence="1 2" key="1">
    <citation type="submission" date="2020-02" db="EMBL/GenBank/DDBJ databases">
        <title>Genome sequences of Thiorhodococcus mannitoliphagus and Thiorhodococcus minor, purple sulfur photosynthetic bacteria in the gammaproteobacterial family, Chromatiaceae.</title>
        <authorList>
            <person name="Aviles F.A."/>
            <person name="Meyer T.E."/>
            <person name="Kyndt J.A."/>
        </authorList>
    </citation>
    <scope>NUCLEOTIDE SEQUENCE [LARGE SCALE GENOMIC DNA]</scope>
    <source>
        <strain evidence="1 2">DSM 11518</strain>
    </source>
</reference>
<comment type="caution">
    <text evidence="1">The sequence shown here is derived from an EMBL/GenBank/DDBJ whole genome shotgun (WGS) entry which is preliminary data.</text>
</comment>
<name>A0A6M0K7K2_9GAMM</name>
<dbReference type="RefSeq" id="WP_164455552.1">
    <property type="nucleotide sequence ID" value="NZ_JAAIJQ010000101.1"/>
</dbReference>
<keyword evidence="2" id="KW-1185">Reference proteome</keyword>
<sequence>MKNTAASLSPALAFIIADRPSLAKVNIRSVVIITEAGFTAIPAGKIFALETMCWLDVEKSLS</sequence>
<dbReference type="EMBL" id="JAAIJQ010000101">
    <property type="protein sequence ID" value="NEV64627.1"/>
    <property type="molecule type" value="Genomic_DNA"/>
</dbReference>
<dbReference type="Proteomes" id="UP000483379">
    <property type="component" value="Unassembled WGS sequence"/>
</dbReference>
<dbReference type="AlphaFoldDB" id="A0A6M0K7K2"/>
<proteinExistence type="predicted"/>
<accession>A0A6M0K7K2</accession>
<protein>
    <submittedName>
        <fullName evidence="1">Uncharacterized protein</fullName>
    </submittedName>
</protein>
<gene>
    <name evidence="1" type="ORF">G3446_22625</name>
</gene>
<evidence type="ECO:0000313" key="2">
    <source>
        <dbReference type="Proteomes" id="UP000483379"/>
    </source>
</evidence>